<organism evidence="3">
    <name type="scientific">hydrothermal vent metagenome</name>
    <dbReference type="NCBI Taxonomy" id="652676"/>
    <lineage>
        <taxon>unclassified sequences</taxon>
        <taxon>metagenomes</taxon>
        <taxon>ecological metagenomes</taxon>
    </lineage>
</organism>
<feature type="region of interest" description="Disordered" evidence="1">
    <location>
        <begin position="198"/>
        <end position="217"/>
    </location>
</feature>
<dbReference type="AlphaFoldDB" id="A0A3B0W406"/>
<dbReference type="EMBL" id="UOFD01000017">
    <property type="protein sequence ID" value="VAW50605.1"/>
    <property type="molecule type" value="Genomic_DNA"/>
</dbReference>
<dbReference type="PROSITE" id="PS51257">
    <property type="entry name" value="PROKAR_LIPOPROTEIN"/>
    <property type="match status" value="1"/>
</dbReference>
<gene>
    <name evidence="3" type="ORF">MNBD_GAMMA06-1684</name>
</gene>
<evidence type="ECO:0000259" key="2">
    <source>
        <dbReference type="PROSITE" id="PS51782"/>
    </source>
</evidence>
<accession>A0A3B0W406</accession>
<dbReference type="Gene3D" id="3.10.350.10">
    <property type="entry name" value="LysM domain"/>
    <property type="match status" value="1"/>
</dbReference>
<dbReference type="InterPro" id="IPR052196">
    <property type="entry name" value="Bact_Kbp"/>
</dbReference>
<feature type="domain" description="LysM" evidence="2">
    <location>
        <begin position="129"/>
        <end position="180"/>
    </location>
</feature>
<reference evidence="3" key="1">
    <citation type="submission" date="2018-06" db="EMBL/GenBank/DDBJ databases">
        <authorList>
            <person name="Zhirakovskaya E."/>
        </authorList>
    </citation>
    <scope>NUCLEOTIDE SEQUENCE</scope>
</reference>
<evidence type="ECO:0000256" key="1">
    <source>
        <dbReference type="SAM" id="MobiDB-lite"/>
    </source>
</evidence>
<dbReference type="PANTHER" id="PTHR34700">
    <property type="entry name" value="POTASSIUM BINDING PROTEIN KBP"/>
    <property type="match status" value="1"/>
</dbReference>
<dbReference type="CDD" id="cd00118">
    <property type="entry name" value="LysM"/>
    <property type="match status" value="1"/>
</dbReference>
<name>A0A3B0W406_9ZZZZ</name>
<proteinExistence type="predicted"/>
<dbReference type="PROSITE" id="PS51782">
    <property type="entry name" value="LYSM"/>
    <property type="match status" value="1"/>
</dbReference>
<evidence type="ECO:0000313" key="3">
    <source>
        <dbReference type="EMBL" id="VAW50605.1"/>
    </source>
</evidence>
<protein>
    <recommendedName>
        <fullName evidence="2">LysM domain-containing protein</fullName>
    </recommendedName>
</protein>
<sequence>MTMRTSARLFSVALLSLGLITGCASTDEVAESSSAEQAIADAKAANAEAKAVNYEWRDTGKVIKKAEEKLAAGDEAGALKLANKAKAQATTAIAQADTENKKFLNENAAAASAANASSRGAGATAGRVSSYSVVRGDNLWNISGKDEVYADPYQWPLIYKTNRNKIKDADLITPGQVLDIDQNASASEIDAAVNHAKTRGAWSVGDTEQSDRDYLNK</sequence>
<dbReference type="PANTHER" id="PTHR34700:SF4">
    <property type="entry name" value="PHAGE-LIKE ELEMENT PBSX PROTEIN XKDP"/>
    <property type="match status" value="1"/>
</dbReference>
<dbReference type="InterPro" id="IPR036779">
    <property type="entry name" value="LysM_dom_sf"/>
</dbReference>
<dbReference type="InterPro" id="IPR018392">
    <property type="entry name" value="LysM"/>
</dbReference>